<reference evidence="2" key="1">
    <citation type="submission" date="2021-02" db="EMBL/GenBank/DDBJ databases">
        <authorList>
            <person name="Nowell W R."/>
        </authorList>
    </citation>
    <scope>NUCLEOTIDE SEQUENCE</scope>
</reference>
<dbReference type="EMBL" id="CAJOBI010137644">
    <property type="protein sequence ID" value="CAF4753108.1"/>
    <property type="molecule type" value="Genomic_DNA"/>
</dbReference>
<keyword evidence="5" id="KW-1185">Reference proteome</keyword>
<dbReference type="AlphaFoldDB" id="A0A820E0D2"/>
<evidence type="ECO:0000313" key="5">
    <source>
        <dbReference type="Proteomes" id="UP000663866"/>
    </source>
</evidence>
<organism evidence="2 5">
    <name type="scientific">Rotaria magnacalcarata</name>
    <dbReference type="NCBI Taxonomy" id="392030"/>
    <lineage>
        <taxon>Eukaryota</taxon>
        <taxon>Metazoa</taxon>
        <taxon>Spiralia</taxon>
        <taxon>Gnathifera</taxon>
        <taxon>Rotifera</taxon>
        <taxon>Eurotatoria</taxon>
        <taxon>Bdelloidea</taxon>
        <taxon>Philodinida</taxon>
        <taxon>Philodinidae</taxon>
        <taxon>Rotaria</taxon>
    </lineage>
</organism>
<feature type="compositionally biased region" description="Polar residues" evidence="1">
    <location>
        <begin position="36"/>
        <end position="68"/>
    </location>
</feature>
<accession>A0A820E0D2</accession>
<evidence type="ECO:0000313" key="4">
    <source>
        <dbReference type="EMBL" id="CAF4753108.1"/>
    </source>
</evidence>
<sequence>KMTNAFNNQYTNMTSKVKDNLCDNNHEIIQELIQLRNGNDSSPNKDVQKMNSKTQSEETNQQFKRQLT</sequence>
<feature type="region of interest" description="Disordered" evidence="1">
    <location>
        <begin position="34"/>
        <end position="68"/>
    </location>
</feature>
<name>A0A820E0D2_9BILA</name>
<evidence type="ECO:0000313" key="3">
    <source>
        <dbReference type="EMBL" id="CAF4714229.1"/>
    </source>
</evidence>
<protein>
    <submittedName>
        <fullName evidence="2">Uncharacterized protein</fullName>
    </submittedName>
</protein>
<dbReference type="EMBL" id="CAJOBH010121650">
    <property type="protein sequence ID" value="CAF4714229.1"/>
    <property type="molecule type" value="Genomic_DNA"/>
</dbReference>
<dbReference type="EMBL" id="CAJOBG010008274">
    <property type="protein sequence ID" value="CAF4239481.1"/>
    <property type="molecule type" value="Genomic_DNA"/>
</dbReference>
<evidence type="ECO:0000256" key="1">
    <source>
        <dbReference type="SAM" id="MobiDB-lite"/>
    </source>
</evidence>
<gene>
    <name evidence="3" type="ORF">BYL167_LOCUS44607</name>
    <name evidence="2" type="ORF">OVN521_LOCUS28431</name>
    <name evidence="4" type="ORF">SMN809_LOCUS45215</name>
</gene>
<proteinExistence type="predicted"/>
<comment type="caution">
    <text evidence="2">The sequence shown here is derived from an EMBL/GenBank/DDBJ whole genome shotgun (WGS) entry which is preliminary data.</text>
</comment>
<dbReference type="Proteomes" id="UP000681967">
    <property type="component" value="Unassembled WGS sequence"/>
</dbReference>
<dbReference type="Proteomes" id="UP000663866">
    <property type="component" value="Unassembled WGS sequence"/>
</dbReference>
<dbReference type="Proteomes" id="UP000676336">
    <property type="component" value="Unassembled WGS sequence"/>
</dbReference>
<evidence type="ECO:0000313" key="2">
    <source>
        <dbReference type="EMBL" id="CAF4239481.1"/>
    </source>
</evidence>
<feature type="non-terminal residue" evidence="2">
    <location>
        <position position="1"/>
    </location>
</feature>